<dbReference type="EMBL" id="CABPSM010000027">
    <property type="protein sequence ID" value="VVE57443.1"/>
    <property type="molecule type" value="Genomic_DNA"/>
</dbReference>
<protein>
    <submittedName>
        <fullName evidence="1">Uncharacterized protein</fullName>
    </submittedName>
</protein>
<evidence type="ECO:0000313" key="1">
    <source>
        <dbReference type="EMBL" id="VVE57443.1"/>
    </source>
</evidence>
<name>A0A5E4ZBA8_9BURK</name>
<keyword evidence="2" id="KW-1185">Reference proteome</keyword>
<dbReference type="AlphaFoldDB" id="A0A5E4ZBA8"/>
<evidence type="ECO:0000313" key="2">
    <source>
        <dbReference type="Proteomes" id="UP000343317"/>
    </source>
</evidence>
<proteinExistence type="predicted"/>
<dbReference type="Proteomes" id="UP000343317">
    <property type="component" value="Unassembled WGS sequence"/>
</dbReference>
<organism evidence="1 2">
    <name type="scientific">Pandoraea horticolens</name>
    <dbReference type="NCBI Taxonomy" id="2508298"/>
    <lineage>
        <taxon>Bacteria</taxon>
        <taxon>Pseudomonadati</taxon>
        <taxon>Pseudomonadota</taxon>
        <taxon>Betaproteobacteria</taxon>
        <taxon>Burkholderiales</taxon>
        <taxon>Burkholderiaceae</taxon>
        <taxon>Pandoraea</taxon>
    </lineage>
</organism>
<gene>
    <name evidence="1" type="ORF">PHO31112_05195</name>
</gene>
<accession>A0A5E4ZBA8</accession>
<sequence length="59" mass="6416">MDIETAVMPSALNGTISRFASTRISNDAFELLIVVDCLDGLSEPFQLASTAHEIIIFCK</sequence>
<reference evidence="1 2" key="1">
    <citation type="submission" date="2019-08" db="EMBL/GenBank/DDBJ databases">
        <authorList>
            <person name="Peeters C."/>
        </authorList>
    </citation>
    <scope>NUCLEOTIDE SEQUENCE [LARGE SCALE GENOMIC DNA]</scope>
    <source>
        <strain evidence="1 2">LMG 31112</strain>
    </source>
</reference>